<keyword evidence="3" id="KW-1185">Reference proteome</keyword>
<evidence type="ECO:0000256" key="1">
    <source>
        <dbReference type="SAM" id="MobiDB-lite"/>
    </source>
</evidence>
<feature type="compositionally biased region" description="Basic and acidic residues" evidence="1">
    <location>
        <begin position="40"/>
        <end position="71"/>
    </location>
</feature>
<name>A0AAV2PTC1_MEGNR</name>
<gene>
    <name evidence="2" type="ORF">MNOR_LOCUS3043</name>
</gene>
<proteinExistence type="predicted"/>
<dbReference type="Proteomes" id="UP001497623">
    <property type="component" value="Unassembled WGS sequence"/>
</dbReference>
<protein>
    <submittedName>
        <fullName evidence="2">Uncharacterized protein</fullName>
    </submittedName>
</protein>
<feature type="compositionally biased region" description="Basic and acidic residues" evidence="1">
    <location>
        <begin position="19"/>
        <end position="33"/>
    </location>
</feature>
<comment type="caution">
    <text evidence="2">The sequence shown here is derived from an EMBL/GenBank/DDBJ whole genome shotgun (WGS) entry which is preliminary data.</text>
</comment>
<reference evidence="2 3" key="1">
    <citation type="submission" date="2024-05" db="EMBL/GenBank/DDBJ databases">
        <authorList>
            <person name="Wallberg A."/>
        </authorList>
    </citation>
    <scope>NUCLEOTIDE SEQUENCE [LARGE SCALE GENOMIC DNA]</scope>
</reference>
<feature type="region of interest" description="Disordered" evidence="1">
    <location>
        <begin position="1"/>
        <end position="135"/>
    </location>
</feature>
<dbReference type="EMBL" id="CAXKWB010000998">
    <property type="protein sequence ID" value="CAL4063028.1"/>
    <property type="molecule type" value="Genomic_DNA"/>
</dbReference>
<evidence type="ECO:0000313" key="3">
    <source>
        <dbReference type="Proteomes" id="UP001497623"/>
    </source>
</evidence>
<sequence>MAALIGASSGKGGGPPKHTKADIRFEEEQENRTVAKRFAKQRDKERAKARECLRKKEERQKKNQAKQEEKLRKKQEKRRLKEEEEEGIPEAAAGTRKRIKLLSTSDMAQEAALDGGGDTDEKPIPTPEDIEAQTR</sequence>
<dbReference type="AlphaFoldDB" id="A0AAV2PTC1"/>
<accession>A0AAV2PTC1</accession>
<evidence type="ECO:0000313" key="2">
    <source>
        <dbReference type="EMBL" id="CAL4063028.1"/>
    </source>
</evidence>
<organism evidence="2 3">
    <name type="scientific">Meganyctiphanes norvegica</name>
    <name type="common">Northern krill</name>
    <name type="synonym">Thysanopoda norvegica</name>
    <dbReference type="NCBI Taxonomy" id="48144"/>
    <lineage>
        <taxon>Eukaryota</taxon>
        <taxon>Metazoa</taxon>
        <taxon>Ecdysozoa</taxon>
        <taxon>Arthropoda</taxon>
        <taxon>Crustacea</taxon>
        <taxon>Multicrustacea</taxon>
        <taxon>Malacostraca</taxon>
        <taxon>Eumalacostraca</taxon>
        <taxon>Eucarida</taxon>
        <taxon>Euphausiacea</taxon>
        <taxon>Euphausiidae</taxon>
        <taxon>Meganyctiphanes</taxon>
    </lineage>
</organism>